<dbReference type="AlphaFoldDB" id="A0ABD3GB71"/>
<dbReference type="GO" id="GO:0004660">
    <property type="term" value="F:protein farnesyltransferase activity"/>
    <property type="evidence" value="ECO:0007669"/>
    <property type="project" value="UniProtKB-EC"/>
</dbReference>
<name>A0ABD3GB71_9MARC</name>
<proteinExistence type="inferred from homology"/>
<evidence type="ECO:0000256" key="10">
    <source>
        <dbReference type="ARBA" id="ARBA00041392"/>
    </source>
</evidence>
<dbReference type="PANTHER" id="PTHR11129">
    <property type="entry name" value="PROTEIN FARNESYLTRANSFERASE ALPHA SUBUNIT/RAB GERANYLGERANYL TRANSFERASE ALPHA SUBUNIT"/>
    <property type="match status" value="1"/>
</dbReference>
<evidence type="ECO:0000256" key="4">
    <source>
        <dbReference type="ARBA" id="ARBA00012702"/>
    </source>
</evidence>
<dbReference type="InterPro" id="IPR002088">
    <property type="entry name" value="Prenyl_trans_a"/>
</dbReference>
<dbReference type="PROSITE" id="PS51147">
    <property type="entry name" value="PFTA"/>
    <property type="match status" value="1"/>
</dbReference>
<keyword evidence="5" id="KW-0637">Prenyltransferase</keyword>
<reference evidence="14 15" key="1">
    <citation type="submission" date="2024-09" db="EMBL/GenBank/DDBJ databases">
        <title>Chromosome-scale assembly of Riccia sorocarpa.</title>
        <authorList>
            <person name="Paukszto L."/>
        </authorList>
    </citation>
    <scope>NUCLEOTIDE SEQUENCE [LARGE SCALE GENOMIC DNA]</scope>
    <source>
        <strain evidence="14">LP-2024</strain>
        <tissue evidence="14">Aerial parts of the thallus</tissue>
    </source>
</reference>
<evidence type="ECO:0000256" key="3">
    <source>
        <dbReference type="ARBA" id="ARBA00012700"/>
    </source>
</evidence>
<dbReference type="Pfam" id="PF01239">
    <property type="entry name" value="PPTA"/>
    <property type="match status" value="1"/>
</dbReference>
<comment type="cofactor">
    <cofactor evidence="1">
        <name>Mg(2+)</name>
        <dbReference type="ChEBI" id="CHEBI:18420"/>
    </cofactor>
</comment>
<evidence type="ECO:0000256" key="2">
    <source>
        <dbReference type="ARBA" id="ARBA00006734"/>
    </source>
</evidence>
<sequence>MMKDNWVPFNERPEWDDCPTTSSPCRKTMIRIRNYQFWQHRRWVAEKRGPVAVPDEMKYTEVVLSDDSKSYHAWSHRQWVLLTLGGWEGELEFCTKLLSQDIYNTLLGTRGLFKGDKLSLIRATDVITVCLEQISDGESSVHALNLLLDLDLSTAALPKFIEDSGLPYVREMSKKPEHRPALMKFFENTRMKGFGLEKTDAPAAVIEKEKGNGLFFITSLVARLHPRLLFTW</sequence>
<dbReference type="SUPFAM" id="SSF48439">
    <property type="entry name" value="Protein prenylyltransferase"/>
    <property type="match status" value="1"/>
</dbReference>
<dbReference type="Gene3D" id="1.25.40.120">
    <property type="entry name" value="Protein prenylyltransferase"/>
    <property type="match status" value="1"/>
</dbReference>
<keyword evidence="15" id="KW-1185">Reference proteome</keyword>
<dbReference type="GO" id="GO:0004662">
    <property type="term" value="F:CAAX-protein geranylgeranyltransferase activity"/>
    <property type="evidence" value="ECO:0007669"/>
    <property type="project" value="UniProtKB-EC"/>
</dbReference>
<evidence type="ECO:0000313" key="14">
    <source>
        <dbReference type="EMBL" id="KAL3675837.1"/>
    </source>
</evidence>
<gene>
    <name evidence="14" type="ORF">R1sor_025785</name>
</gene>
<keyword evidence="6" id="KW-0808">Transferase</keyword>
<evidence type="ECO:0000256" key="6">
    <source>
        <dbReference type="ARBA" id="ARBA00022679"/>
    </source>
</evidence>
<evidence type="ECO:0000256" key="8">
    <source>
        <dbReference type="ARBA" id="ARBA00022842"/>
    </source>
</evidence>
<dbReference type="EC" id="2.5.1.58" evidence="4"/>
<evidence type="ECO:0000256" key="7">
    <source>
        <dbReference type="ARBA" id="ARBA00022737"/>
    </source>
</evidence>
<evidence type="ECO:0000313" key="15">
    <source>
        <dbReference type="Proteomes" id="UP001633002"/>
    </source>
</evidence>
<evidence type="ECO:0000256" key="11">
    <source>
        <dbReference type="ARBA" id="ARBA00042436"/>
    </source>
</evidence>
<accession>A0ABD3GB71</accession>
<evidence type="ECO:0000256" key="9">
    <source>
        <dbReference type="ARBA" id="ARBA00040965"/>
    </source>
</evidence>
<evidence type="ECO:0000256" key="12">
    <source>
        <dbReference type="ARBA" id="ARBA00043086"/>
    </source>
</evidence>
<keyword evidence="7" id="KW-0677">Repeat</keyword>
<dbReference type="EC" id="2.5.1.59" evidence="3"/>
<evidence type="ECO:0000256" key="13">
    <source>
        <dbReference type="ARBA" id="ARBA00043219"/>
    </source>
</evidence>
<comment type="caution">
    <text evidence="14">The sequence shown here is derived from an EMBL/GenBank/DDBJ whole genome shotgun (WGS) entry which is preliminary data.</text>
</comment>
<dbReference type="Proteomes" id="UP001633002">
    <property type="component" value="Unassembled WGS sequence"/>
</dbReference>
<dbReference type="EMBL" id="JBJQOH010000008">
    <property type="protein sequence ID" value="KAL3675837.1"/>
    <property type="molecule type" value="Genomic_DNA"/>
</dbReference>
<protein>
    <recommendedName>
        <fullName evidence="9">Protein farnesyltransferase/geranylgeranyltransferase type-1 subunit alpha</fullName>
        <ecNumber evidence="4">2.5.1.58</ecNumber>
        <ecNumber evidence="3">2.5.1.59</ecNumber>
    </recommendedName>
    <alternativeName>
        <fullName evidence="12">CAAX farnesyltransferase subunit alpha</fullName>
    </alternativeName>
    <alternativeName>
        <fullName evidence="11">FTase-alpha</fullName>
    </alternativeName>
    <alternativeName>
        <fullName evidence="10">Ras proteins prenyltransferase subunit alpha</fullName>
    </alternativeName>
    <alternativeName>
        <fullName evidence="13">Type I protein geranyl-geranyltransferase subunit alpha</fullName>
    </alternativeName>
</protein>
<keyword evidence="8" id="KW-0460">Magnesium</keyword>
<organism evidence="14 15">
    <name type="scientific">Riccia sorocarpa</name>
    <dbReference type="NCBI Taxonomy" id="122646"/>
    <lineage>
        <taxon>Eukaryota</taxon>
        <taxon>Viridiplantae</taxon>
        <taxon>Streptophyta</taxon>
        <taxon>Embryophyta</taxon>
        <taxon>Marchantiophyta</taxon>
        <taxon>Marchantiopsida</taxon>
        <taxon>Marchantiidae</taxon>
        <taxon>Marchantiales</taxon>
        <taxon>Ricciaceae</taxon>
        <taxon>Riccia</taxon>
    </lineage>
</organism>
<evidence type="ECO:0000256" key="5">
    <source>
        <dbReference type="ARBA" id="ARBA00022602"/>
    </source>
</evidence>
<comment type="similarity">
    <text evidence="2">Belongs to the protein prenyltransferase subunit alpha family.</text>
</comment>
<evidence type="ECO:0000256" key="1">
    <source>
        <dbReference type="ARBA" id="ARBA00001946"/>
    </source>
</evidence>
<dbReference type="PANTHER" id="PTHR11129:SF1">
    <property type="entry name" value="PROTEIN FARNESYLTRANSFERASE_GERANYLGERANYLTRANSFERASE TYPE-1 SUBUNIT ALPHA"/>
    <property type="match status" value="1"/>
</dbReference>